<keyword evidence="6" id="KW-0186">Copper</keyword>
<name>A0A9P5LFJ3_9HYPO</name>
<evidence type="ECO:0000256" key="3">
    <source>
        <dbReference type="ARBA" id="ARBA00022729"/>
    </source>
</evidence>
<dbReference type="AlphaFoldDB" id="A0A9P5LFJ3"/>
<dbReference type="InterPro" id="IPR001117">
    <property type="entry name" value="Cu-oxidase_2nd"/>
</dbReference>
<dbReference type="InterPro" id="IPR011706">
    <property type="entry name" value="Cu-oxidase_C"/>
</dbReference>
<keyword evidence="2" id="KW-0479">Metal-binding</keyword>
<gene>
    <name evidence="11" type="ORF">G7Z17_g7212</name>
</gene>
<dbReference type="InterPro" id="IPR011707">
    <property type="entry name" value="Cu-oxidase-like_N"/>
</dbReference>
<evidence type="ECO:0000259" key="8">
    <source>
        <dbReference type="Pfam" id="PF00394"/>
    </source>
</evidence>
<keyword evidence="3" id="KW-0732">Signal</keyword>
<comment type="caution">
    <text evidence="11">The sequence shown here is derived from an EMBL/GenBank/DDBJ whole genome shotgun (WGS) entry which is preliminary data.</text>
</comment>
<comment type="similarity">
    <text evidence="1">Belongs to the multicopper oxidase family.</text>
</comment>
<dbReference type="OrthoDB" id="2121828at2759"/>
<accession>A0A9P5LFJ3</accession>
<dbReference type="EMBL" id="JAANBB010000155">
    <property type="protein sequence ID" value="KAF7548214.1"/>
    <property type="molecule type" value="Genomic_DNA"/>
</dbReference>
<evidence type="ECO:0000256" key="2">
    <source>
        <dbReference type="ARBA" id="ARBA00022723"/>
    </source>
</evidence>
<dbReference type="InterPro" id="IPR008972">
    <property type="entry name" value="Cupredoxin"/>
</dbReference>
<evidence type="ECO:0000256" key="7">
    <source>
        <dbReference type="ARBA" id="ARBA00023180"/>
    </source>
</evidence>
<evidence type="ECO:0000256" key="5">
    <source>
        <dbReference type="ARBA" id="ARBA00023002"/>
    </source>
</evidence>
<dbReference type="PANTHER" id="PTHR11709:SF488">
    <property type="entry name" value="LACCASE-RELATED"/>
    <property type="match status" value="1"/>
</dbReference>
<dbReference type="Proteomes" id="UP000722485">
    <property type="component" value="Unassembled WGS sequence"/>
</dbReference>
<sequence>MKGTPWSDGVPGVTQQPIEPYGSFTYKFKATQYGSYWYHAHFRGQIEDGLYGPIVIHPRPGDPKPFHLISDDPETIHALEEAERNVVPLVIADFTHITSSAKWDMSVAAGVEDSCYDSILFNGKGSVQCLPADEITSLLNEGQKGLLAIAPGSSFTDKAALLPGTFEGCEETKGQVEVIKPSCEDDEWIAIDIVGAINFVTGVVSIDEHDMWVYAMDGSYIEPQKVQAIVVANGDRYSVLVKLEKAGDFKIRMNAVSAPQMISGHAILSVGGASGYGDSDPYVNYVGVPLTKDVVFFNQNTAFPYPPDPISPTADALFHLSMKIDGASYLWALNSSRLMPIDLDAGQPVLFNPDFDEHNNITLSTKFNTWVDLVFFASVFPQPPHPIHKHGTKMYQIGSGTGPFKWDSVEEAIKEIPDQFNLVNPPRRDAFTSLPATDDVTWVVVRYHASNPGRDR</sequence>
<dbReference type="CDD" id="cd13876">
    <property type="entry name" value="CuRO_2_Abr2_like"/>
    <property type="match status" value="1"/>
</dbReference>
<feature type="domain" description="Plastocyanin-like" evidence="10">
    <location>
        <begin position="2"/>
        <end position="59"/>
    </location>
</feature>
<dbReference type="InterPro" id="IPR045087">
    <property type="entry name" value="Cu-oxidase_fam"/>
</dbReference>
<evidence type="ECO:0008006" key="13">
    <source>
        <dbReference type="Google" id="ProtNLM"/>
    </source>
</evidence>
<keyword evidence="7" id="KW-0325">Glycoprotein</keyword>
<evidence type="ECO:0000256" key="1">
    <source>
        <dbReference type="ARBA" id="ARBA00010609"/>
    </source>
</evidence>
<evidence type="ECO:0000256" key="4">
    <source>
        <dbReference type="ARBA" id="ARBA00022737"/>
    </source>
</evidence>
<keyword evidence="4" id="KW-0677">Repeat</keyword>
<feature type="domain" description="Plastocyanin-like" evidence="9">
    <location>
        <begin position="356"/>
        <end position="454"/>
    </location>
</feature>
<dbReference type="Gene3D" id="2.60.40.420">
    <property type="entry name" value="Cupredoxins - blue copper proteins"/>
    <property type="match status" value="3"/>
</dbReference>
<evidence type="ECO:0000256" key="6">
    <source>
        <dbReference type="ARBA" id="ARBA00023008"/>
    </source>
</evidence>
<evidence type="ECO:0000313" key="12">
    <source>
        <dbReference type="Proteomes" id="UP000722485"/>
    </source>
</evidence>
<dbReference type="GO" id="GO:0005507">
    <property type="term" value="F:copper ion binding"/>
    <property type="evidence" value="ECO:0007669"/>
    <property type="project" value="InterPro"/>
</dbReference>
<protein>
    <recommendedName>
        <fullName evidence="13">Laccase</fullName>
    </recommendedName>
</protein>
<evidence type="ECO:0000259" key="10">
    <source>
        <dbReference type="Pfam" id="PF07732"/>
    </source>
</evidence>
<keyword evidence="12" id="KW-1185">Reference proteome</keyword>
<dbReference type="CDD" id="cd13898">
    <property type="entry name" value="CuRO_3_Abr2_like"/>
    <property type="match status" value="1"/>
</dbReference>
<proteinExistence type="inferred from homology"/>
<reference evidence="11" key="1">
    <citation type="submission" date="2020-03" db="EMBL/GenBank/DDBJ databases">
        <title>Draft Genome Sequence of Cylindrodendrum hubeiense.</title>
        <authorList>
            <person name="Buettner E."/>
            <person name="Kellner H."/>
        </authorList>
    </citation>
    <scope>NUCLEOTIDE SEQUENCE</scope>
    <source>
        <strain evidence="11">IHI 201604</strain>
    </source>
</reference>
<organism evidence="11 12">
    <name type="scientific">Cylindrodendrum hubeiense</name>
    <dbReference type="NCBI Taxonomy" id="595255"/>
    <lineage>
        <taxon>Eukaryota</taxon>
        <taxon>Fungi</taxon>
        <taxon>Dikarya</taxon>
        <taxon>Ascomycota</taxon>
        <taxon>Pezizomycotina</taxon>
        <taxon>Sordariomycetes</taxon>
        <taxon>Hypocreomycetidae</taxon>
        <taxon>Hypocreales</taxon>
        <taxon>Nectriaceae</taxon>
        <taxon>Cylindrodendrum</taxon>
    </lineage>
</organism>
<dbReference type="Pfam" id="PF07732">
    <property type="entry name" value="Cu-oxidase_3"/>
    <property type="match status" value="1"/>
</dbReference>
<dbReference type="SUPFAM" id="SSF49503">
    <property type="entry name" value="Cupredoxins"/>
    <property type="match status" value="3"/>
</dbReference>
<keyword evidence="5" id="KW-0560">Oxidoreductase</keyword>
<dbReference type="Pfam" id="PF07731">
    <property type="entry name" value="Cu-oxidase_2"/>
    <property type="match status" value="1"/>
</dbReference>
<dbReference type="PANTHER" id="PTHR11709">
    <property type="entry name" value="MULTI-COPPER OXIDASE"/>
    <property type="match status" value="1"/>
</dbReference>
<feature type="domain" description="Plastocyanin-like" evidence="8">
    <location>
        <begin position="87"/>
        <end position="269"/>
    </location>
</feature>
<dbReference type="Pfam" id="PF00394">
    <property type="entry name" value="Cu-oxidase"/>
    <property type="match status" value="1"/>
</dbReference>
<dbReference type="GO" id="GO:0016491">
    <property type="term" value="F:oxidoreductase activity"/>
    <property type="evidence" value="ECO:0007669"/>
    <property type="project" value="UniProtKB-KW"/>
</dbReference>
<evidence type="ECO:0000313" key="11">
    <source>
        <dbReference type="EMBL" id="KAF7548214.1"/>
    </source>
</evidence>
<evidence type="ECO:0000259" key="9">
    <source>
        <dbReference type="Pfam" id="PF07731"/>
    </source>
</evidence>